<evidence type="ECO:0000259" key="1">
    <source>
        <dbReference type="SMART" id="SM00421"/>
    </source>
</evidence>
<dbReference type="SUPFAM" id="SSF46894">
    <property type="entry name" value="C-terminal effector domain of the bipartite response regulators"/>
    <property type="match status" value="1"/>
</dbReference>
<evidence type="ECO:0000313" key="3">
    <source>
        <dbReference type="Proteomes" id="UP000188729"/>
    </source>
</evidence>
<dbReference type="InterPro" id="IPR016032">
    <property type="entry name" value="Sig_transdc_resp-reg_C-effctor"/>
</dbReference>
<protein>
    <recommendedName>
        <fullName evidence="1">HTH luxR-type domain-containing protein</fullName>
    </recommendedName>
</protein>
<comment type="caution">
    <text evidence="2">The sequence shown here is derived from an EMBL/GenBank/DDBJ whole genome shotgun (WGS) entry which is preliminary data.</text>
</comment>
<dbReference type="InterPro" id="IPR000792">
    <property type="entry name" value="Tscrpt_reg_LuxR_C"/>
</dbReference>
<gene>
    <name evidence="2" type="ORF">SPHI_18900</name>
</gene>
<dbReference type="GO" id="GO:0003677">
    <property type="term" value="F:DNA binding"/>
    <property type="evidence" value="ECO:0007669"/>
    <property type="project" value="InterPro"/>
</dbReference>
<dbReference type="GO" id="GO:0006355">
    <property type="term" value="P:regulation of DNA-templated transcription"/>
    <property type="evidence" value="ECO:0007669"/>
    <property type="project" value="InterPro"/>
</dbReference>
<feature type="domain" description="HTH luxR-type" evidence="1">
    <location>
        <begin position="298"/>
        <end position="355"/>
    </location>
</feature>
<evidence type="ECO:0000313" key="2">
    <source>
        <dbReference type="EMBL" id="ONF95963.1"/>
    </source>
</evidence>
<dbReference type="SMART" id="SM00421">
    <property type="entry name" value="HTH_LUXR"/>
    <property type="match status" value="1"/>
</dbReference>
<dbReference type="InterPro" id="IPR036388">
    <property type="entry name" value="WH-like_DNA-bd_sf"/>
</dbReference>
<organism evidence="2 3">
    <name type="scientific">Sphingomonas jeddahensis</name>
    <dbReference type="NCBI Taxonomy" id="1915074"/>
    <lineage>
        <taxon>Bacteria</taxon>
        <taxon>Pseudomonadati</taxon>
        <taxon>Pseudomonadota</taxon>
        <taxon>Alphaproteobacteria</taxon>
        <taxon>Sphingomonadales</taxon>
        <taxon>Sphingomonadaceae</taxon>
        <taxon>Sphingomonas</taxon>
    </lineage>
</organism>
<dbReference type="AlphaFoldDB" id="A0A1V2ETT3"/>
<dbReference type="Proteomes" id="UP000188729">
    <property type="component" value="Unassembled WGS sequence"/>
</dbReference>
<sequence>MGQPHAIGEAFLAAAVEPQRWLDALGQLASATGSDHAQLIGIGLRYSIDFNWVSDTDDVAHAAADRPELTTPTTNFRVAAGLTAPPNAILAEDRYAALRPHLIDDAYLDLCSDLHIPHGCQTTLLSGSTGLIGFALLRSQRTGPTDAKTREMFASVRASAATAAALQLALEREGHRLVAGSFEAMGTACFVLDRKMTVQAVTLSAETLLHEGTLRLADARVVLPRADDNKRLAAAMTSLSAGQVQAGTIAIADEGGALTLRLHRLPLREWNMGFAPYAILIAKRAGGGAADLAFLRGNYDLTAAEGEIALLLHAGRPRDAICAARGITRETLRSHLRSLFAKLGVSRETEAIHLLHALFD</sequence>
<dbReference type="EMBL" id="MPSB01000007">
    <property type="protein sequence ID" value="ONF95963.1"/>
    <property type="molecule type" value="Genomic_DNA"/>
</dbReference>
<name>A0A1V2ETT3_9SPHN</name>
<accession>A0A1V2ETT3</accession>
<dbReference type="OrthoDB" id="7425190at2"/>
<dbReference type="STRING" id="1915074.SPHI_18900"/>
<keyword evidence="3" id="KW-1185">Reference proteome</keyword>
<dbReference type="RefSeq" id="WP_076744657.1">
    <property type="nucleotide sequence ID" value="NZ_MPSB01000007.1"/>
</dbReference>
<proteinExistence type="predicted"/>
<reference evidence="2 3" key="1">
    <citation type="submission" date="2016-11" db="EMBL/GenBank/DDBJ databases">
        <title>Genome sequence of Sphingomonas jeddahensis G39.</title>
        <authorList>
            <person name="Poehlein A."/>
            <person name="Wuebbeler J.H."/>
            <person name="Steinbuechel A."/>
            <person name="Daniel R."/>
        </authorList>
    </citation>
    <scope>NUCLEOTIDE SEQUENCE [LARGE SCALE GENOMIC DNA]</scope>
    <source>
        <strain evidence="2 3">G39</strain>
    </source>
</reference>
<dbReference type="Gene3D" id="1.10.10.10">
    <property type="entry name" value="Winged helix-like DNA-binding domain superfamily/Winged helix DNA-binding domain"/>
    <property type="match status" value="1"/>
</dbReference>